<dbReference type="SUPFAM" id="SSF53218">
    <property type="entry name" value="Molybdenum cofactor biosynthesis proteins"/>
    <property type="match status" value="1"/>
</dbReference>
<sequence>MSPEPDWSAVVITASNRAATGVYADSSGPVLAEELRGAGYSVTGPWVVPDGPPVTSALERALAASTELVLTTGGTGLSPTDATPEATRAVLTYEIPGIPEALRAAGSAGGVPSAVLSRGVAGVAERDGHRMLIVNLPGSRGGVTDGMAVLTPILTHALAQLRGVDHPRSAS</sequence>
<keyword evidence="2" id="KW-0501">Molybdenum cofactor biosynthesis</keyword>
<dbReference type="Gene3D" id="3.40.980.10">
    <property type="entry name" value="MoaB/Mog-like domain"/>
    <property type="match status" value="1"/>
</dbReference>
<dbReference type="CDD" id="cd00886">
    <property type="entry name" value="MogA_MoaB"/>
    <property type="match status" value="1"/>
</dbReference>
<dbReference type="InterPro" id="IPR008284">
    <property type="entry name" value="MoCF_biosynth_CS"/>
</dbReference>
<evidence type="ECO:0000313" key="4">
    <source>
        <dbReference type="EMBL" id="MDS1270351.1"/>
    </source>
</evidence>
<evidence type="ECO:0000256" key="1">
    <source>
        <dbReference type="ARBA" id="ARBA00005046"/>
    </source>
</evidence>
<evidence type="ECO:0000259" key="3">
    <source>
        <dbReference type="SMART" id="SM00852"/>
    </source>
</evidence>
<organism evidence="4 5">
    <name type="scientific">Lipingzhangella rawalii</name>
    <dbReference type="NCBI Taxonomy" id="2055835"/>
    <lineage>
        <taxon>Bacteria</taxon>
        <taxon>Bacillati</taxon>
        <taxon>Actinomycetota</taxon>
        <taxon>Actinomycetes</taxon>
        <taxon>Streptosporangiales</taxon>
        <taxon>Nocardiopsidaceae</taxon>
        <taxon>Lipingzhangella</taxon>
    </lineage>
</organism>
<dbReference type="RefSeq" id="WP_310911868.1">
    <property type="nucleotide sequence ID" value="NZ_JAVLVT010000003.1"/>
</dbReference>
<comment type="pathway">
    <text evidence="1">Cofactor biosynthesis; molybdopterin biosynthesis.</text>
</comment>
<dbReference type="EMBL" id="JAVLVT010000003">
    <property type="protein sequence ID" value="MDS1270351.1"/>
    <property type="molecule type" value="Genomic_DNA"/>
</dbReference>
<dbReference type="SMART" id="SM00852">
    <property type="entry name" value="MoCF_biosynth"/>
    <property type="match status" value="1"/>
</dbReference>
<comment type="caution">
    <text evidence="4">The sequence shown here is derived from an EMBL/GenBank/DDBJ whole genome shotgun (WGS) entry which is preliminary data.</text>
</comment>
<proteinExistence type="predicted"/>
<feature type="domain" description="MoaB/Mog" evidence="3">
    <location>
        <begin position="10"/>
        <end position="157"/>
    </location>
</feature>
<evidence type="ECO:0000256" key="2">
    <source>
        <dbReference type="ARBA" id="ARBA00023150"/>
    </source>
</evidence>
<protein>
    <submittedName>
        <fullName evidence="4">MogA/MoaB family molybdenum cofactor biosynthesis protein</fullName>
    </submittedName>
</protein>
<dbReference type="PANTHER" id="PTHR43764:SF1">
    <property type="entry name" value="MOLYBDOPTERIN MOLYBDOTRANSFERASE"/>
    <property type="match status" value="1"/>
</dbReference>
<keyword evidence="5" id="KW-1185">Reference proteome</keyword>
<dbReference type="Pfam" id="PF00994">
    <property type="entry name" value="MoCF_biosynth"/>
    <property type="match status" value="1"/>
</dbReference>
<reference evidence="5" key="1">
    <citation type="submission" date="2023-07" db="EMBL/GenBank/DDBJ databases">
        <title>Novel species in the genus Lipingzhangella isolated from Sambhar Salt Lake.</title>
        <authorList>
            <person name="Jiya N."/>
            <person name="Kajale S."/>
            <person name="Sharma A."/>
        </authorList>
    </citation>
    <scope>NUCLEOTIDE SEQUENCE [LARGE SCALE GENOMIC DNA]</scope>
    <source>
        <strain evidence="5">LS1_29</strain>
    </source>
</reference>
<accession>A0ABU2H4Y3</accession>
<gene>
    <name evidence="4" type="ORF">RIF23_08595</name>
</gene>
<dbReference type="InterPro" id="IPR001453">
    <property type="entry name" value="MoaB/Mog_dom"/>
</dbReference>
<dbReference type="Proteomes" id="UP001250214">
    <property type="component" value="Unassembled WGS sequence"/>
</dbReference>
<dbReference type="InterPro" id="IPR051920">
    <property type="entry name" value="MPT_Adenylyltrnsfr/MoaC-Rel"/>
</dbReference>
<dbReference type="InterPro" id="IPR036425">
    <property type="entry name" value="MoaB/Mog-like_dom_sf"/>
</dbReference>
<evidence type="ECO:0000313" key="5">
    <source>
        <dbReference type="Proteomes" id="UP001250214"/>
    </source>
</evidence>
<dbReference type="PROSITE" id="PS01078">
    <property type="entry name" value="MOCF_BIOSYNTHESIS_1"/>
    <property type="match status" value="1"/>
</dbReference>
<dbReference type="PANTHER" id="PTHR43764">
    <property type="entry name" value="MOLYBDENUM COFACTOR BIOSYNTHESIS"/>
    <property type="match status" value="1"/>
</dbReference>
<name>A0ABU2H4Y3_9ACTN</name>
<dbReference type="NCBIfam" id="TIGR00177">
    <property type="entry name" value="molyb_syn"/>
    <property type="match status" value="1"/>
</dbReference>